<dbReference type="CDD" id="cd01299">
    <property type="entry name" value="Met_dep_hydrolase_A"/>
    <property type="match status" value="1"/>
</dbReference>
<dbReference type="Proteomes" id="UP000050535">
    <property type="component" value="Unassembled WGS sequence"/>
</dbReference>
<dbReference type="PANTHER" id="PTHR43135:SF3">
    <property type="entry name" value="ALPHA-D-RIBOSE 1-METHYLPHOSPHONATE 5-TRIPHOSPHATE DIPHOSPHATASE"/>
    <property type="match status" value="1"/>
</dbReference>
<dbReference type="EMBL" id="LGUC01000001">
    <property type="protein sequence ID" value="KPN32055.1"/>
    <property type="molecule type" value="Genomic_DNA"/>
</dbReference>
<dbReference type="InterPro" id="IPR011059">
    <property type="entry name" value="Metal-dep_hydrolase_composite"/>
</dbReference>
<dbReference type="RefSeq" id="WP_054584433.1">
    <property type="nucleotide sequence ID" value="NZ_LGUC01000001.1"/>
</dbReference>
<dbReference type="InterPro" id="IPR006680">
    <property type="entry name" value="Amidohydro-rel"/>
</dbReference>
<accession>A0A0P7GD95</accession>
<proteinExistence type="predicted"/>
<name>A0A0P7GD95_9EURY</name>
<dbReference type="Gene3D" id="2.30.40.10">
    <property type="entry name" value="Urease, subunit C, domain 1"/>
    <property type="match status" value="1"/>
</dbReference>
<evidence type="ECO:0000313" key="2">
    <source>
        <dbReference type="EMBL" id="KPN32055.1"/>
    </source>
</evidence>
<dbReference type="STRING" id="699431.SY89_02812"/>
<feature type="domain" description="Amidohydrolase-related" evidence="1">
    <location>
        <begin position="48"/>
        <end position="383"/>
    </location>
</feature>
<dbReference type="SUPFAM" id="SSF51556">
    <property type="entry name" value="Metallo-dependent hydrolases"/>
    <property type="match status" value="1"/>
</dbReference>
<dbReference type="SUPFAM" id="SSF51338">
    <property type="entry name" value="Composite domain of metallo-dependent hydrolases"/>
    <property type="match status" value="1"/>
</dbReference>
<dbReference type="OrthoDB" id="24954at2157"/>
<dbReference type="InterPro" id="IPR051781">
    <property type="entry name" value="Metallo-dep_Hydrolase"/>
</dbReference>
<reference evidence="3" key="1">
    <citation type="submission" date="2013-11" db="EMBL/GenBank/DDBJ databases">
        <authorList>
            <person name="Hoang H.T."/>
            <person name="Killian M.L."/>
            <person name="Madson D.M."/>
            <person name="Arruda P.H.E."/>
            <person name="Sun D."/>
            <person name="Schwartz K.J."/>
            <person name="Yoon K."/>
        </authorList>
    </citation>
    <scope>NUCLEOTIDE SEQUENCE [LARGE SCALE GENOMIC DNA]</scope>
    <source>
        <strain evidence="3">CDK2</strain>
    </source>
</reference>
<evidence type="ECO:0000313" key="3">
    <source>
        <dbReference type="Proteomes" id="UP000050535"/>
    </source>
</evidence>
<dbReference type="PANTHER" id="PTHR43135">
    <property type="entry name" value="ALPHA-D-RIBOSE 1-METHYLPHOSPHONATE 5-TRIPHOSPHATE DIPHOSPHATASE"/>
    <property type="match status" value="1"/>
</dbReference>
<evidence type="ECO:0000259" key="1">
    <source>
        <dbReference type="Pfam" id="PF01979"/>
    </source>
</evidence>
<organism evidence="2 3">
    <name type="scientific">Halolamina pelagica</name>
    <dbReference type="NCBI Taxonomy" id="699431"/>
    <lineage>
        <taxon>Archaea</taxon>
        <taxon>Methanobacteriati</taxon>
        <taxon>Methanobacteriota</taxon>
        <taxon>Stenosarchaea group</taxon>
        <taxon>Halobacteria</taxon>
        <taxon>Halobacteriales</taxon>
        <taxon>Haloferacaceae</taxon>
    </lineage>
</organism>
<gene>
    <name evidence="2" type="ORF">SY89_02812</name>
</gene>
<dbReference type="Pfam" id="PF01979">
    <property type="entry name" value="Amidohydro_1"/>
    <property type="match status" value="1"/>
</dbReference>
<dbReference type="GO" id="GO:0016810">
    <property type="term" value="F:hydrolase activity, acting on carbon-nitrogen (but not peptide) bonds"/>
    <property type="evidence" value="ECO:0007669"/>
    <property type="project" value="InterPro"/>
</dbReference>
<dbReference type="InterPro" id="IPR057744">
    <property type="entry name" value="OTAase-like"/>
</dbReference>
<comment type="caution">
    <text evidence="2">The sequence shown here is derived from an EMBL/GenBank/DDBJ whole genome shotgun (WGS) entry which is preliminary data.</text>
</comment>
<dbReference type="PATRIC" id="fig|699431.3.peg.2875"/>
<dbReference type="Gene3D" id="3.20.20.140">
    <property type="entry name" value="Metal-dependent hydrolases"/>
    <property type="match status" value="1"/>
</dbReference>
<keyword evidence="3" id="KW-1185">Reference proteome</keyword>
<sequence length="384" mass="40078">MQLLEGGTVVDADGVLTADVLIDDDTIEIVGDASDANVDERIDVSGQFVVPGMIDTHVHLMMDARPDAESVQGDSEATLAYRAAENLRNQAEAGVVATRDLGAPATVAIDARDAVADGTLLGPRVQAAGQNVVMTGGHGHWFGREADGPAEVRKAVREQLKADADAIKCMATGGVLTTGAQTGAPELTPTELEALVETAHTAGRSTAAHCHGTEGIKNAVQAGIDSVEHGTFMDEAGAEMMAERDTYWVPTLSALKGIVENSDAGIPEQAVAKGEEAGQRMAAAWEYALDAGVPIAMGTDAGTPFNDHADAAHELAYMVEYGLDEAGALEAATVNAADLLGLDDTGMIERGYRADLLVLPENPLEDVRAWQSPEQVFLGGEQVR</sequence>
<protein>
    <submittedName>
        <fullName evidence="2">Dihydroorotase</fullName>
    </submittedName>
</protein>
<dbReference type="InterPro" id="IPR032466">
    <property type="entry name" value="Metal_Hydrolase"/>
</dbReference>
<dbReference type="AlphaFoldDB" id="A0A0P7GD95"/>